<comment type="caution">
    <text evidence="1">The sequence shown here is derived from an EMBL/GenBank/DDBJ whole genome shotgun (WGS) entry which is preliminary data.</text>
</comment>
<sequence>MLNDTARKLLRILDAHAYVPSIAELARKAGRRDWQIKKALQELADKDHIDYDPSRHDDLKVLLAWERAPDSLQPAMKWWEYD</sequence>
<reference evidence="1 2" key="1">
    <citation type="submission" date="2018-07" db="EMBL/GenBank/DDBJ databases">
        <title>Genomic Encyclopedia of Type Strains, Phase III (KMG-III): the genomes of soil and plant-associated and newly described type strains.</title>
        <authorList>
            <person name="Whitman W."/>
        </authorList>
    </citation>
    <scope>NUCLEOTIDE SEQUENCE [LARGE SCALE GENOMIC DNA]</scope>
    <source>
        <strain evidence="1 2">CECT 8236</strain>
    </source>
</reference>
<dbReference type="RefSeq" id="WP_115995173.1">
    <property type="nucleotide sequence ID" value="NZ_QRDY01000021.1"/>
</dbReference>
<protein>
    <submittedName>
        <fullName evidence="1">Uncharacterized protein</fullName>
    </submittedName>
</protein>
<keyword evidence="2" id="KW-1185">Reference proteome</keyword>
<accession>A0A3D9HZ60</accession>
<evidence type="ECO:0000313" key="2">
    <source>
        <dbReference type="Proteomes" id="UP000256869"/>
    </source>
</evidence>
<dbReference type="OrthoDB" id="2680308at2"/>
<dbReference type="Proteomes" id="UP000256869">
    <property type="component" value="Unassembled WGS sequence"/>
</dbReference>
<dbReference type="InterPro" id="IPR053717">
    <property type="entry name" value="MerB_lyase_sf"/>
</dbReference>
<dbReference type="Gene3D" id="3.30.450.410">
    <property type="match status" value="1"/>
</dbReference>
<dbReference type="AlphaFoldDB" id="A0A3D9HZ60"/>
<gene>
    <name evidence="1" type="ORF">DFP95_12174</name>
</gene>
<dbReference type="EMBL" id="QRDY01000021">
    <property type="protein sequence ID" value="RED54818.1"/>
    <property type="molecule type" value="Genomic_DNA"/>
</dbReference>
<evidence type="ECO:0000313" key="1">
    <source>
        <dbReference type="EMBL" id="RED54818.1"/>
    </source>
</evidence>
<name>A0A3D9HZ60_9BACL</name>
<proteinExistence type="predicted"/>
<organism evidence="1 2">
    <name type="scientific">Cohnella lupini</name>
    <dbReference type="NCBI Taxonomy" id="1294267"/>
    <lineage>
        <taxon>Bacteria</taxon>
        <taxon>Bacillati</taxon>
        <taxon>Bacillota</taxon>
        <taxon>Bacilli</taxon>
        <taxon>Bacillales</taxon>
        <taxon>Paenibacillaceae</taxon>
        <taxon>Cohnella</taxon>
    </lineage>
</organism>